<dbReference type="EC" id="3.1.2.22" evidence="2"/>
<evidence type="ECO:0000313" key="10">
    <source>
        <dbReference type="EMBL" id="PYH89103.1"/>
    </source>
</evidence>
<name>A0A319DDJ5_9EURO</name>
<dbReference type="AlphaFoldDB" id="A0A319DDJ5"/>
<dbReference type="PANTHER" id="PTHR11247:SF8">
    <property type="entry name" value="PALMITOYL-PROTEIN THIOESTERASE 1"/>
    <property type="match status" value="1"/>
</dbReference>
<proteinExistence type="inferred from homology"/>
<dbReference type="OrthoDB" id="10263094at2759"/>
<dbReference type="PRINTS" id="PR00414">
    <property type="entry name" value="PPTHIESTRASE"/>
</dbReference>
<evidence type="ECO:0000256" key="8">
    <source>
        <dbReference type="ARBA" id="ARBA00031934"/>
    </source>
</evidence>
<reference evidence="10 11" key="1">
    <citation type="submission" date="2018-02" db="EMBL/GenBank/DDBJ databases">
        <title>The genomes of Aspergillus section Nigri reveals drivers in fungal speciation.</title>
        <authorList>
            <consortium name="DOE Joint Genome Institute"/>
            <person name="Vesth T.C."/>
            <person name="Nybo J."/>
            <person name="Theobald S."/>
            <person name="Brandl J."/>
            <person name="Frisvad J.C."/>
            <person name="Nielsen K.F."/>
            <person name="Lyhne E.K."/>
            <person name="Kogle M.E."/>
            <person name="Kuo A."/>
            <person name="Riley R."/>
            <person name="Clum A."/>
            <person name="Nolan M."/>
            <person name="Lipzen A."/>
            <person name="Salamov A."/>
            <person name="Henrissat B."/>
            <person name="Wiebenga A."/>
            <person name="De vries R.P."/>
            <person name="Grigoriev I.V."/>
            <person name="Mortensen U.H."/>
            <person name="Andersen M.R."/>
            <person name="Baker S.E."/>
        </authorList>
    </citation>
    <scope>NUCLEOTIDE SEQUENCE [LARGE SCALE GENOMIC DNA]</scope>
    <source>
        <strain evidence="10 11">CBS 707.79</strain>
    </source>
</reference>
<dbReference type="Proteomes" id="UP000247810">
    <property type="component" value="Unassembled WGS sequence"/>
</dbReference>
<keyword evidence="7" id="KW-0325">Glycoprotein</keyword>
<organism evidence="10 11">
    <name type="scientific">Aspergillus ellipticus CBS 707.79</name>
    <dbReference type="NCBI Taxonomy" id="1448320"/>
    <lineage>
        <taxon>Eukaryota</taxon>
        <taxon>Fungi</taxon>
        <taxon>Dikarya</taxon>
        <taxon>Ascomycota</taxon>
        <taxon>Pezizomycotina</taxon>
        <taxon>Eurotiomycetes</taxon>
        <taxon>Eurotiomycetidae</taxon>
        <taxon>Eurotiales</taxon>
        <taxon>Aspergillaceae</taxon>
        <taxon>Aspergillus</taxon>
        <taxon>Aspergillus subgen. Circumdati</taxon>
    </lineage>
</organism>
<evidence type="ECO:0000256" key="3">
    <source>
        <dbReference type="ARBA" id="ARBA00014212"/>
    </source>
</evidence>
<evidence type="ECO:0000256" key="9">
    <source>
        <dbReference type="SAM" id="SignalP"/>
    </source>
</evidence>
<evidence type="ECO:0000256" key="6">
    <source>
        <dbReference type="ARBA" id="ARBA00023157"/>
    </source>
</evidence>
<dbReference type="InterPro" id="IPR029058">
    <property type="entry name" value="AB_hydrolase_fold"/>
</dbReference>
<dbReference type="VEuPathDB" id="FungiDB:BO71DRAFT_466024"/>
<dbReference type="InterPro" id="IPR002472">
    <property type="entry name" value="Palm_thioest"/>
</dbReference>
<gene>
    <name evidence="10" type="ORF">BO71DRAFT_466024</name>
</gene>
<keyword evidence="6" id="KW-1015">Disulfide bond</keyword>
<dbReference type="Pfam" id="PF02089">
    <property type="entry name" value="Palm_thioest"/>
    <property type="match status" value="1"/>
</dbReference>
<evidence type="ECO:0000256" key="2">
    <source>
        <dbReference type="ARBA" id="ARBA00012423"/>
    </source>
</evidence>
<dbReference type="STRING" id="1448320.A0A319DDJ5"/>
<feature type="chain" id="PRO_5016452893" description="Palmitoyl-protein thioesterase 1" evidence="9">
    <location>
        <begin position="19"/>
        <end position="349"/>
    </location>
</feature>
<dbReference type="Gene3D" id="3.40.50.1820">
    <property type="entry name" value="alpha/beta hydrolase"/>
    <property type="match status" value="1"/>
</dbReference>
<keyword evidence="11" id="KW-1185">Reference proteome</keyword>
<evidence type="ECO:0000256" key="5">
    <source>
        <dbReference type="ARBA" id="ARBA00022801"/>
    </source>
</evidence>
<keyword evidence="4 9" id="KW-0732">Signal</keyword>
<feature type="signal peptide" evidence="9">
    <location>
        <begin position="1"/>
        <end position="18"/>
    </location>
</feature>
<accession>A0A319DDJ5</accession>
<protein>
    <recommendedName>
        <fullName evidence="3">Palmitoyl-protein thioesterase 1</fullName>
        <ecNumber evidence="2">3.1.2.22</ecNumber>
    </recommendedName>
    <alternativeName>
        <fullName evidence="8">Palmitoyl-protein hydrolase 1</fullName>
    </alternativeName>
</protein>
<evidence type="ECO:0000256" key="4">
    <source>
        <dbReference type="ARBA" id="ARBA00022729"/>
    </source>
</evidence>
<dbReference type="GO" id="GO:0008474">
    <property type="term" value="F:palmitoyl-(protein) hydrolase activity"/>
    <property type="evidence" value="ECO:0007669"/>
    <property type="project" value="UniProtKB-EC"/>
</dbReference>
<evidence type="ECO:0000313" key="11">
    <source>
        <dbReference type="Proteomes" id="UP000247810"/>
    </source>
</evidence>
<evidence type="ECO:0000256" key="1">
    <source>
        <dbReference type="ARBA" id="ARBA00010758"/>
    </source>
</evidence>
<comment type="similarity">
    <text evidence="1">Belongs to the palmitoyl-protein thioesterase family.</text>
</comment>
<dbReference type="SUPFAM" id="SSF53474">
    <property type="entry name" value="alpha/beta-Hydrolases"/>
    <property type="match status" value="1"/>
</dbReference>
<keyword evidence="5" id="KW-0378">Hydrolase</keyword>
<dbReference type="FunFam" id="3.40.50.1820:FF:000107">
    <property type="entry name" value="Palmitoyl-protein thioesterase 1"/>
    <property type="match status" value="1"/>
</dbReference>
<sequence length="349" mass="38496">MRALTPLLTLTLTTLTLAHPNPSPGPPTQYNLNLNLSPTPHPPKPPIRELTPLPLIVWHGLGDTYQNPNLISLTHAAETTNPGTYTHLIHLSPSSSGDRQATFLGNLTTQIASICAQIASDPILSTAPAINALGFSQGGQFLRAYIERCNAPPVHNLVTFGSQHNGIAEFQECAWNDFICRGAEALLRAGKWSPLVQARLVPAQYFRDPQNLEEYLAGSNFLADVNNERAVKNNTYKENLARLNRFVMYLFEGDRMVHPKESAWFGEVDVGTGQVVGLRDREIYKRDWLGLKALDERGALVFRSVEGEHMQLDEEVLGGVFREFFGPVEVEFEDGGDGRGRLVGGDDEA</sequence>
<dbReference type="PANTHER" id="PTHR11247">
    <property type="entry name" value="PALMITOYL-PROTEIN THIOESTERASE/DOLICHYLDIPHOSPHATASE 1"/>
    <property type="match status" value="1"/>
</dbReference>
<dbReference type="EMBL" id="KZ826048">
    <property type="protein sequence ID" value="PYH89103.1"/>
    <property type="molecule type" value="Genomic_DNA"/>
</dbReference>
<evidence type="ECO:0000256" key="7">
    <source>
        <dbReference type="ARBA" id="ARBA00023180"/>
    </source>
</evidence>